<reference evidence="1" key="2">
    <citation type="submission" date="2020-07" db="EMBL/GenBank/DDBJ databases">
        <authorList>
            <person name="Vera ALvarez R."/>
            <person name="Arias-Moreno D.M."/>
            <person name="Jimenez-Jacinto V."/>
            <person name="Jimenez-Bremont J.F."/>
            <person name="Swaminathan K."/>
            <person name="Moose S.P."/>
            <person name="Guerrero-Gonzalez M.L."/>
            <person name="Marino-Ramirez L."/>
            <person name="Landsman D."/>
            <person name="Rodriguez-Kessler M."/>
            <person name="Delgado-Sanchez P."/>
        </authorList>
    </citation>
    <scope>NUCLEOTIDE SEQUENCE</scope>
    <source>
        <tissue evidence="1">Cladode</tissue>
    </source>
</reference>
<proteinExistence type="predicted"/>
<protein>
    <submittedName>
        <fullName evidence="1">Uncharacterized protein</fullName>
    </submittedName>
</protein>
<dbReference type="AlphaFoldDB" id="A0A7C9AMT3"/>
<dbReference type="PROSITE" id="PS51257">
    <property type="entry name" value="PROKAR_LIPOPROTEIN"/>
    <property type="match status" value="1"/>
</dbReference>
<reference evidence="1" key="1">
    <citation type="journal article" date="2013" name="J. Plant Res.">
        <title>Effect of fungi and light on seed germination of three Opuntia species from semiarid lands of central Mexico.</title>
        <authorList>
            <person name="Delgado-Sanchez P."/>
            <person name="Jimenez-Bremont J.F."/>
            <person name="Guerrero-Gonzalez Mde L."/>
            <person name="Flores J."/>
        </authorList>
    </citation>
    <scope>NUCLEOTIDE SEQUENCE</scope>
    <source>
        <tissue evidence="1">Cladode</tissue>
    </source>
</reference>
<organism evidence="1">
    <name type="scientific">Opuntia streptacantha</name>
    <name type="common">Prickly pear cactus</name>
    <name type="synonym">Opuntia cardona</name>
    <dbReference type="NCBI Taxonomy" id="393608"/>
    <lineage>
        <taxon>Eukaryota</taxon>
        <taxon>Viridiplantae</taxon>
        <taxon>Streptophyta</taxon>
        <taxon>Embryophyta</taxon>
        <taxon>Tracheophyta</taxon>
        <taxon>Spermatophyta</taxon>
        <taxon>Magnoliopsida</taxon>
        <taxon>eudicotyledons</taxon>
        <taxon>Gunneridae</taxon>
        <taxon>Pentapetalae</taxon>
        <taxon>Caryophyllales</taxon>
        <taxon>Cactineae</taxon>
        <taxon>Cactaceae</taxon>
        <taxon>Opuntioideae</taxon>
        <taxon>Opuntia</taxon>
    </lineage>
</organism>
<sequence length="107" mass="11884">MRRCSSADLCTVWPTVHHALGFSCHPSQYPLVFPTCHQKYHECLLGLLARSPSFLATVSGFADQGSELCVDAPTTVMGDHSRRSFGWPIAKYPVTCVRQYLVQDSLP</sequence>
<name>A0A7C9AMT3_OPUST</name>
<accession>A0A7C9AMT3</accession>
<dbReference type="EMBL" id="GISG01244314">
    <property type="protein sequence ID" value="MBA4669575.1"/>
    <property type="molecule type" value="Transcribed_RNA"/>
</dbReference>
<evidence type="ECO:0000313" key="1">
    <source>
        <dbReference type="EMBL" id="MBA4669575.1"/>
    </source>
</evidence>